<feature type="transmembrane region" description="Helical" evidence="1">
    <location>
        <begin position="60"/>
        <end position="82"/>
    </location>
</feature>
<evidence type="ECO:0000313" key="3">
    <source>
        <dbReference type="Proteomes" id="UP000195611"/>
    </source>
</evidence>
<feature type="transmembrane region" description="Helical" evidence="1">
    <location>
        <begin position="6"/>
        <end position="22"/>
    </location>
</feature>
<dbReference type="EMBL" id="FUKW01000132">
    <property type="protein sequence ID" value="SJN42149.1"/>
    <property type="molecule type" value="Genomic_DNA"/>
</dbReference>
<dbReference type="RefSeq" id="WP_087059564.1">
    <property type="nucleotide sequence ID" value="NZ_FUKW01000132.1"/>
</dbReference>
<proteinExistence type="predicted"/>
<evidence type="ECO:0000313" key="2">
    <source>
        <dbReference type="EMBL" id="SJN42149.1"/>
    </source>
</evidence>
<feature type="transmembrane region" description="Helical" evidence="1">
    <location>
        <begin position="34"/>
        <end position="54"/>
    </location>
</feature>
<protein>
    <submittedName>
        <fullName evidence="2">Uncharacterized protein</fullName>
    </submittedName>
</protein>
<gene>
    <name evidence="2" type="ORF">FM115_09325</name>
</gene>
<accession>A0A1R4KCZ3</accession>
<dbReference type="Proteomes" id="UP000195611">
    <property type="component" value="Unassembled WGS sequence"/>
</dbReference>
<reference evidence="2 3" key="1">
    <citation type="submission" date="2017-02" db="EMBL/GenBank/DDBJ databases">
        <authorList>
            <person name="Peterson S.W."/>
        </authorList>
    </citation>
    <scope>NUCLEOTIDE SEQUENCE [LARGE SCALE GENOMIC DNA]</scope>
    <source>
        <strain evidence="2 3">42ea</strain>
    </source>
</reference>
<name>A0A1R4KCZ3_9LACT</name>
<organism evidence="2 3">
    <name type="scientific">Marinilactibacillus psychrotolerans 42ea</name>
    <dbReference type="NCBI Taxonomy" id="1255609"/>
    <lineage>
        <taxon>Bacteria</taxon>
        <taxon>Bacillati</taxon>
        <taxon>Bacillota</taxon>
        <taxon>Bacilli</taxon>
        <taxon>Lactobacillales</taxon>
        <taxon>Carnobacteriaceae</taxon>
        <taxon>Marinilactibacillus</taxon>
    </lineage>
</organism>
<keyword evidence="1" id="KW-0472">Membrane</keyword>
<evidence type="ECO:0000256" key="1">
    <source>
        <dbReference type="SAM" id="Phobius"/>
    </source>
</evidence>
<keyword evidence="1" id="KW-0812">Transmembrane</keyword>
<dbReference type="GeneID" id="96910623"/>
<dbReference type="AlphaFoldDB" id="A0A1R4KCZ3"/>
<keyword evidence="1" id="KW-1133">Transmembrane helix</keyword>
<sequence length="162" mass="18958">MRDFYLLIILTVLAIGAVYIQRQQSKNIIIRAYISKYVRIFLYLFTISMSIFIFMNIKNIIAIISFSILLVALNLSVDVSGLGDSNLYYNRQGIISKKIPIERTSDWLIYETKNKLKCRVNVKWYKNSNDEVIYLSFNKSDKEKIIEHLFKKGELVKVEKTA</sequence>